<sequence>MSLSDENPELDGYVPHGDRPLRSRAFKSVMRVVVVLGLIGLVVPGIVSAAGTANNTAHRTCAIYTEYLAPQAVSYDVRFELTGDGDPGWKCYAVSFNGGETLLRSLGLIPGPAVLPTSPADNT</sequence>
<dbReference type="EMBL" id="PGFH01000002">
    <property type="protein sequence ID" value="PJJ78625.1"/>
    <property type="molecule type" value="Genomic_DNA"/>
</dbReference>
<gene>
    <name evidence="2" type="ORF">CLV85_2202</name>
</gene>
<keyword evidence="1" id="KW-1133">Transmembrane helix</keyword>
<accession>A0A2M9D3K5</accession>
<dbReference type="Proteomes" id="UP000231742">
    <property type="component" value="Unassembled WGS sequence"/>
</dbReference>
<evidence type="ECO:0000313" key="3">
    <source>
        <dbReference type="Proteomes" id="UP000231742"/>
    </source>
</evidence>
<keyword evidence="1" id="KW-0472">Membrane</keyword>
<keyword evidence="3" id="KW-1185">Reference proteome</keyword>
<protein>
    <submittedName>
        <fullName evidence="2">Uncharacterized protein</fullName>
    </submittedName>
</protein>
<evidence type="ECO:0000256" key="1">
    <source>
        <dbReference type="SAM" id="Phobius"/>
    </source>
</evidence>
<dbReference type="RefSeq" id="WP_100389655.1">
    <property type="nucleotide sequence ID" value="NZ_BMZU01000002.1"/>
</dbReference>
<organism evidence="2 3">
    <name type="scientific">Salinibacterium amurskyense</name>
    <dbReference type="NCBI Taxonomy" id="205941"/>
    <lineage>
        <taxon>Bacteria</taxon>
        <taxon>Bacillati</taxon>
        <taxon>Actinomycetota</taxon>
        <taxon>Actinomycetes</taxon>
        <taxon>Micrococcales</taxon>
        <taxon>Microbacteriaceae</taxon>
        <taxon>Salinibacterium</taxon>
    </lineage>
</organism>
<reference evidence="2 3" key="1">
    <citation type="submission" date="2017-11" db="EMBL/GenBank/DDBJ databases">
        <title>Genomic Encyclopedia of Archaeal and Bacterial Type Strains, Phase II (KMG-II): From Individual Species to Whole Genera.</title>
        <authorList>
            <person name="Goeker M."/>
        </authorList>
    </citation>
    <scope>NUCLEOTIDE SEQUENCE [LARGE SCALE GENOMIC DNA]</scope>
    <source>
        <strain evidence="2 3">DSM 16400</strain>
    </source>
</reference>
<keyword evidence="1" id="KW-0812">Transmembrane</keyword>
<evidence type="ECO:0000313" key="2">
    <source>
        <dbReference type="EMBL" id="PJJ78625.1"/>
    </source>
</evidence>
<comment type="caution">
    <text evidence="2">The sequence shown here is derived from an EMBL/GenBank/DDBJ whole genome shotgun (WGS) entry which is preliminary data.</text>
</comment>
<dbReference type="AlphaFoldDB" id="A0A2M9D3K5"/>
<name>A0A2M9D3K5_9MICO</name>
<proteinExistence type="predicted"/>
<feature type="transmembrane region" description="Helical" evidence="1">
    <location>
        <begin position="29"/>
        <end position="51"/>
    </location>
</feature>
<dbReference type="OrthoDB" id="5122659at2"/>